<organism evidence="2 3">
    <name type="scientific">Stenotrophomonas rhizophila</name>
    <dbReference type="NCBI Taxonomy" id="216778"/>
    <lineage>
        <taxon>Bacteria</taxon>
        <taxon>Pseudomonadati</taxon>
        <taxon>Pseudomonadota</taxon>
        <taxon>Gammaproteobacteria</taxon>
        <taxon>Lysobacterales</taxon>
        <taxon>Lysobacteraceae</taxon>
        <taxon>Stenotrophomonas</taxon>
    </lineage>
</organism>
<evidence type="ECO:0000313" key="2">
    <source>
        <dbReference type="EMBL" id="RLK53424.1"/>
    </source>
</evidence>
<dbReference type="Pfam" id="PF13730">
    <property type="entry name" value="HTH_36"/>
    <property type="match status" value="1"/>
</dbReference>
<gene>
    <name evidence="2" type="ORF">BCL79_2730</name>
</gene>
<evidence type="ECO:0000256" key="1">
    <source>
        <dbReference type="SAM" id="MobiDB-lite"/>
    </source>
</evidence>
<name>A0A498CBT6_9GAMM</name>
<proteinExistence type="predicted"/>
<feature type="region of interest" description="Disordered" evidence="1">
    <location>
        <begin position="101"/>
        <end position="164"/>
    </location>
</feature>
<evidence type="ECO:0000313" key="3">
    <source>
        <dbReference type="Proteomes" id="UP000274786"/>
    </source>
</evidence>
<accession>A0A498CBT6</accession>
<feature type="compositionally biased region" description="Basic and acidic residues" evidence="1">
    <location>
        <begin position="264"/>
        <end position="278"/>
    </location>
</feature>
<dbReference type="Gene3D" id="1.10.10.10">
    <property type="entry name" value="Winged helix-like DNA-binding domain superfamily/Winged helix DNA-binding domain"/>
    <property type="match status" value="1"/>
</dbReference>
<dbReference type="RefSeq" id="WP_121041984.1">
    <property type="nucleotide sequence ID" value="NZ_RCDC01000005.1"/>
</dbReference>
<dbReference type="EMBL" id="RCDC01000005">
    <property type="protein sequence ID" value="RLK53424.1"/>
    <property type="molecule type" value="Genomic_DNA"/>
</dbReference>
<dbReference type="Proteomes" id="UP000274786">
    <property type="component" value="Unassembled WGS sequence"/>
</dbReference>
<sequence length="284" mass="31569">MSVQFSWQSAVTKSNLEGSTKLVLLVIGTYMNQHGDGAFPSYRTIAAGASLNRATVIRHVEIAVSQGWLKKRSRVRVVCGSGRIEADSNTYQIAFPVVAQDDQGSRTEQPPLVAQDDHPGRAGQPGVVAQDDPNTPALTPQGTQEPPVPPKGGANVGSKPKVKRPKRELMTFPSFVEGCRAAGERMIRLDDPIFDFAEDAGIPKEFIALAWREFAIKHRDSGKQQKDWRAHFRDSVRRNWFKLWWCPNGGGCELTTSGVQVKRERDAERDRERLEHQAQQDQAA</sequence>
<dbReference type="OrthoDB" id="8910571at2"/>
<feature type="region of interest" description="Disordered" evidence="1">
    <location>
        <begin position="264"/>
        <end position="284"/>
    </location>
</feature>
<dbReference type="InterPro" id="IPR036388">
    <property type="entry name" value="WH-like_DNA-bd_sf"/>
</dbReference>
<feature type="compositionally biased region" description="Polar residues" evidence="1">
    <location>
        <begin position="132"/>
        <end position="144"/>
    </location>
</feature>
<dbReference type="AlphaFoldDB" id="A0A498CBT6"/>
<comment type="caution">
    <text evidence="2">The sequence shown here is derived from an EMBL/GenBank/DDBJ whole genome shotgun (WGS) entry which is preliminary data.</text>
</comment>
<protein>
    <submittedName>
        <fullName evidence="2">Helix-turn-helix protein</fullName>
    </submittedName>
</protein>
<reference evidence="2 3" key="1">
    <citation type="submission" date="2018-10" db="EMBL/GenBank/DDBJ databases">
        <title>Comparative analysis of microorganisms from saline springs in Andes Mountain Range, Colombia.</title>
        <authorList>
            <person name="Rubin E."/>
        </authorList>
    </citation>
    <scope>NUCLEOTIDE SEQUENCE [LARGE SCALE GENOMIC DNA]</scope>
    <source>
        <strain evidence="2 3">USBA GBX 843</strain>
    </source>
</reference>